<dbReference type="GO" id="GO:0000981">
    <property type="term" value="F:DNA-binding transcription factor activity, RNA polymerase II-specific"/>
    <property type="evidence" value="ECO:0007669"/>
    <property type="project" value="TreeGrafter"/>
</dbReference>
<keyword evidence="1" id="KW-0479">Metal-binding</keyword>
<feature type="compositionally biased region" description="Polar residues" evidence="7">
    <location>
        <begin position="1"/>
        <end position="23"/>
    </location>
</feature>
<dbReference type="InterPro" id="IPR036236">
    <property type="entry name" value="Znf_C2H2_sf"/>
</dbReference>
<proteinExistence type="predicted"/>
<dbReference type="PROSITE" id="PS50157">
    <property type="entry name" value="ZINC_FINGER_C2H2_2"/>
    <property type="match status" value="3"/>
</dbReference>
<keyword evidence="2" id="KW-0677">Repeat</keyword>
<dbReference type="SUPFAM" id="SSF57667">
    <property type="entry name" value="beta-beta-alpha zinc fingers"/>
    <property type="match status" value="2"/>
</dbReference>
<evidence type="ECO:0000313" key="9">
    <source>
        <dbReference type="EMBL" id="KAG9232210.1"/>
    </source>
</evidence>
<reference evidence="9" key="1">
    <citation type="journal article" date="2021" name="IMA Fungus">
        <title>Genomic characterization of three marine fungi, including Emericellopsis atlantica sp. nov. with signatures of a generalist lifestyle and marine biomass degradation.</title>
        <authorList>
            <person name="Hagestad O.C."/>
            <person name="Hou L."/>
            <person name="Andersen J.H."/>
            <person name="Hansen E.H."/>
            <person name="Altermark B."/>
            <person name="Li C."/>
            <person name="Kuhnert E."/>
            <person name="Cox R.J."/>
            <person name="Crous P.W."/>
            <person name="Spatafora J.W."/>
            <person name="Lail K."/>
            <person name="Amirebrahimi M."/>
            <person name="Lipzen A."/>
            <person name="Pangilinan J."/>
            <person name="Andreopoulos W."/>
            <person name="Hayes R.D."/>
            <person name="Ng V."/>
            <person name="Grigoriev I.V."/>
            <person name="Jackson S.A."/>
            <person name="Sutton T.D.S."/>
            <person name="Dobson A.D.W."/>
            <person name="Rama T."/>
        </authorList>
    </citation>
    <scope>NUCLEOTIDE SEQUENCE</scope>
    <source>
        <strain evidence="9">TRa018bII</strain>
    </source>
</reference>
<feature type="region of interest" description="Disordered" evidence="7">
    <location>
        <begin position="392"/>
        <end position="461"/>
    </location>
</feature>
<feature type="region of interest" description="Disordered" evidence="7">
    <location>
        <begin position="134"/>
        <end position="154"/>
    </location>
</feature>
<dbReference type="PROSITE" id="PS00028">
    <property type="entry name" value="ZINC_FINGER_C2H2_1"/>
    <property type="match status" value="2"/>
</dbReference>
<comment type="caution">
    <text evidence="9">The sequence shown here is derived from an EMBL/GenBank/DDBJ whole genome shotgun (WGS) entry which is preliminary data.</text>
</comment>
<dbReference type="AlphaFoldDB" id="A0A9P7YEJ3"/>
<evidence type="ECO:0000259" key="8">
    <source>
        <dbReference type="PROSITE" id="PS50157"/>
    </source>
</evidence>
<dbReference type="InterPro" id="IPR013087">
    <property type="entry name" value="Znf_C2H2_type"/>
</dbReference>
<feature type="compositionally biased region" description="Polar residues" evidence="7">
    <location>
        <begin position="392"/>
        <end position="432"/>
    </location>
</feature>
<keyword evidence="10" id="KW-1185">Reference proteome</keyword>
<evidence type="ECO:0000256" key="3">
    <source>
        <dbReference type="ARBA" id="ARBA00022771"/>
    </source>
</evidence>
<evidence type="ECO:0000256" key="5">
    <source>
        <dbReference type="ARBA" id="ARBA00044085"/>
    </source>
</evidence>
<evidence type="ECO:0000256" key="4">
    <source>
        <dbReference type="ARBA" id="ARBA00022833"/>
    </source>
</evidence>
<evidence type="ECO:0000256" key="7">
    <source>
        <dbReference type="SAM" id="MobiDB-lite"/>
    </source>
</evidence>
<evidence type="ECO:0000256" key="2">
    <source>
        <dbReference type="ARBA" id="ARBA00022737"/>
    </source>
</evidence>
<dbReference type="GO" id="GO:0000785">
    <property type="term" value="C:chromatin"/>
    <property type="evidence" value="ECO:0007669"/>
    <property type="project" value="TreeGrafter"/>
</dbReference>
<dbReference type="PANTHER" id="PTHR14003">
    <property type="entry name" value="TRANSCRIPTIONAL REPRESSOR PROTEIN YY"/>
    <property type="match status" value="1"/>
</dbReference>
<dbReference type="Proteomes" id="UP000824998">
    <property type="component" value="Unassembled WGS sequence"/>
</dbReference>
<protein>
    <recommendedName>
        <fullName evidence="5">C2H2 type master regulator of conidiophore development brlA</fullName>
    </recommendedName>
</protein>
<feature type="compositionally biased region" description="Polar residues" evidence="7">
    <location>
        <begin position="52"/>
        <end position="94"/>
    </location>
</feature>
<evidence type="ECO:0000313" key="10">
    <source>
        <dbReference type="Proteomes" id="UP000824998"/>
    </source>
</evidence>
<dbReference type="SMART" id="SM00355">
    <property type="entry name" value="ZnF_C2H2"/>
    <property type="match status" value="3"/>
</dbReference>
<feature type="compositionally biased region" description="Polar residues" evidence="7">
    <location>
        <begin position="141"/>
        <end position="154"/>
    </location>
</feature>
<sequence length="461" mass="51732">MDLTPQSTRSPTSPFRYPSTSQPLYEYPSPAHSDSHHKRPEPLLQGLGLYSCQMSASPVDNGGSVATQLPSTTAANNWPTTSLQHRSEPRSAQSTPNILSAEYDSFAPFQPAVSSAYSHDMYSAHVAESTVLPASPAPSGHASQRSSFSSTPASEVFTQAGSIHSYTPRIKMEEAHSEYASSGESIMMTSSPQLSHNLLVASNSPYPGSLDATFYQDQHSPMGSWQKMEFSTTTQDLPSISSMPMTPYDRHPDSQERGVARLHGQRRGPSTIARTRQPRKLTTKEDANFQCDVKGCGKLFGRSYNYKAHMETHDARREYPFPCPLKDCNKKFVRKTDLQRHHQSVHMKQRNHRCDYCSRFFARKDTLRRHMEDGCSKRFDIETVDFRPQNYSNPEPCSIRVSQRPSENPSRQASYSSSAGLGSHDSPLTSASGPFLERQEYMASNGDHHHHQQHHDHPWRN</sequence>
<feature type="domain" description="C2H2-type" evidence="8">
    <location>
        <begin position="321"/>
        <end position="351"/>
    </location>
</feature>
<dbReference type="Pfam" id="PF00096">
    <property type="entry name" value="zf-C2H2"/>
    <property type="match status" value="3"/>
</dbReference>
<organism evidence="9 10">
    <name type="scientific">Amylocarpus encephaloides</name>
    <dbReference type="NCBI Taxonomy" id="45428"/>
    <lineage>
        <taxon>Eukaryota</taxon>
        <taxon>Fungi</taxon>
        <taxon>Dikarya</taxon>
        <taxon>Ascomycota</taxon>
        <taxon>Pezizomycotina</taxon>
        <taxon>Leotiomycetes</taxon>
        <taxon>Helotiales</taxon>
        <taxon>Helotiales incertae sedis</taxon>
        <taxon>Amylocarpus</taxon>
    </lineage>
</organism>
<gene>
    <name evidence="9" type="ORF">BJ875DRAFT_92046</name>
</gene>
<dbReference type="OrthoDB" id="6910977at2759"/>
<dbReference type="PANTHER" id="PTHR14003:SF19">
    <property type="entry name" value="YY2 TRANSCRIPTION FACTOR"/>
    <property type="match status" value="1"/>
</dbReference>
<keyword evidence="3 6" id="KW-0863">Zinc-finger</keyword>
<evidence type="ECO:0000256" key="6">
    <source>
        <dbReference type="PROSITE-ProRule" id="PRU00042"/>
    </source>
</evidence>
<feature type="region of interest" description="Disordered" evidence="7">
    <location>
        <begin position="1"/>
        <end position="94"/>
    </location>
</feature>
<dbReference type="EMBL" id="MU251560">
    <property type="protein sequence ID" value="KAG9232210.1"/>
    <property type="molecule type" value="Genomic_DNA"/>
</dbReference>
<keyword evidence="4" id="KW-0862">Zinc</keyword>
<feature type="region of interest" description="Disordered" evidence="7">
    <location>
        <begin position="260"/>
        <end position="281"/>
    </location>
</feature>
<dbReference type="Gene3D" id="3.30.160.60">
    <property type="entry name" value="Classic Zinc Finger"/>
    <property type="match status" value="3"/>
</dbReference>
<accession>A0A9P7YEJ3</accession>
<name>A0A9P7YEJ3_9HELO</name>
<dbReference type="GO" id="GO:0000978">
    <property type="term" value="F:RNA polymerase II cis-regulatory region sequence-specific DNA binding"/>
    <property type="evidence" value="ECO:0007669"/>
    <property type="project" value="TreeGrafter"/>
</dbReference>
<feature type="domain" description="C2H2-type" evidence="8">
    <location>
        <begin position="289"/>
        <end position="318"/>
    </location>
</feature>
<evidence type="ECO:0000256" key="1">
    <source>
        <dbReference type="ARBA" id="ARBA00022723"/>
    </source>
</evidence>
<dbReference type="GO" id="GO:0008270">
    <property type="term" value="F:zinc ion binding"/>
    <property type="evidence" value="ECO:0007669"/>
    <property type="project" value="UniProtKB-KW"/>
</dbReference>
<feature type="domain" description="C2H2-type" evidence="8">
    <location>
        <begin position="352"/>
        <end position="379"/>
    </location>
</feature>
<dbReference type="GO" id="GO:0005667">
    <property type="term" value="C:transcription regulator complex"/>
    <property type="evidence" value="ECO:0007669"/>
    <property type="project" value="TreeGrafter"/>
</dbReference>